<keyword evidence="2" id="KW-1185">Reference proteome</keyword>
<evidence type="ECO:0000313" key="1">
    <source>
        <dbReference type="EMBL" id="KXZ57032.1"/>
    </source>
</evidence>
<evidence type="ECO:0000313" key="2">
    <source>
        <dbReference type="Proteomes" id="UP000075714"/>
    </source>
</evidence>
<comment type="caution">
    <text evidence="1">The sequence shown here is derived from an EMBL/GenBank/DDBJ whole genome shotgun (WGS) entry which is preliminary data.</text>
</comment>
<dbReference type="OrthoDB" id="559674at2759"/>
<gene>
    <name evidence="1" type="ORF">GPECTOR_1g932</name>
</gene>
<accession>A0A150H4P6</accession>
<proteinExistence type="predicted"/>
<dbReference type="EMBL" id="LSYV01000002">
    <property type="protein sequence ID" value="KXZ57032.1"/>
    <property type="molecule type" value="Genomic_DNA"/>
</dbReference>
<organism evidence="1 2">
    <name type="scientific">Gonium pectorale</name>
    <name type="common">Green alga</name>
    <dbReference type="NCBI Taxonomy" id="33097"/>
    <lineage>
        <taxon>Eukaryota</taxon>
        <taxon>Viridiplantae</taxon>
        <taxon>Chlorophyta</taxon>
        <taxon>core chlorophytes</taxon>
        <taxon>Chlorophyceae</taxon>
        <taxon>CS clade</taxon>
        <taxon>Chlamydomonadales</taxon>
        <taxon>Volvocaceae</taxon>
        <taxon>Gonium</taxon>
    </lineage>
</organism>
<name>A0A150H4P6_GONPE</name>
<dbReference type="AlphaFoldDB" id="A0A150H4P6"/>
<sequence length="108" mass="11758">MAHGLAEDPAAKQASVASELDQWLLNTEVSRTLQACTTDDVLCYMAGYYTVAHRGWKAADGSLSPGTDAKGAIREELKVKGQIASKSVIKRYLYHTGHRTGCITCRRS</sequence>
<protein>
    <submittedName>
        <fullName evidence="1">Uncharacterized protein</fullName>
    </submittedName>
</protein>
<reference evidence="2" key="1">
    <citation type="journal article" date="2016" name="Nat. Commun.">
        <title>The Gonium pectorale genome demonstrates co-option of cell cycle regulation during the evolution of multicellularity.</title>
        <authorList>
            <person name="Hanschen E.R."/>
            <person name="Marriage T.N."/>
            <person name="Ferris P.J."/>
            <person name="Hamaji T."/>
            <person name="Toyoda A."/>
            <person name="Fujiyama A."/>
            <person name="Neme R."/>
            <person name="Noguchi H."/>
            <person name="Minakuchi Y."/>
            <person name="Suzuki M."/>
            <person name="Kawai-Toyooka H."/>
            <person name="Smith D.R."/>
            <person name="Sparks H."/>
            <person name="Anderson J."/>
            <person name="Bakaric R."/>
            <person name="Luria V."/>
            <person name="Karger A."/>
            <person name="Kirschner M.W."/>
            <person name="Durand P.M."/>
            <person name="Michod R.E."/>
            <person name="Nozaki H."/>
            <person name="Olson B.J."/>
        </authorList>
    </citation>
    <scope>NUCLEOTIDE SEQUENCE [LARGE SCALE GENOMIC DNA]</scope>
    <source>
        <strain evidence="2">NIES-2863</strain>
    </source>
</reference>
<dbReference type="Proteomes" id="UP000075714">
    <property type="component" value="Unassembled WGS sequence"/>
</dbReference>